<reference evidence="2" key="2">
    <citation type="submission" date="2020-10" db="EMBL/GenBank/DDBJ databases">
        <authorList>
            <person name="Scholz U."/>
            <person name="Mascher M."/>
            <person name="Fiebig A."/>
        </authorList>
    </citation>
    <scope>NUCLEOTIDE SEQUENCE [LARGE SCALE GENOMIC DNA]</scope>
    <source>
        <strain evidence="2">cv. Morex</strain>
    </source>
</reference>
<reference evidence="2" key="3">
    <citation type="submission" date="2022-01" db="UniProtKB">
        <authorList>
            <consortium name="EnsemblPlants"/>
        </authorList>
    </citation>
    <scope>IDENTIFICATION</scope>
    <source>
        <strain evidence="2">subsp. vulgare</strain>
    </source>
</reference>
<sequence>MCCPLKSNWAVEFHLPHRVIHQFGLFQPHPPEWVDTDTQLHRLDRRRQRKIKDWHKHHKNYVIMFEQSVQAATSTQGTQPLEHYPLAFNNYVRWFQESTRVEVCPSAYEEGILGEPTEYDALAHGEYNRLIREGYQTSFAPILNFVRKEVKKQADETEAILDKTPRGKKGESALRLFIKKQGKKLRRLSNILGCHDSEYVSPSRSGSFQRNTLDDSTSSGARMDDGDITSAAHLEDDVDTPEVAEEMTLKAFQRSAYMLKPRKEFRRYSPDDYTHKGKNPVVGGSRLSRMRSMDDEDDDEDGDELDEPEPVVRRKKLASKRGRGPKM</sequence>
<feature type="compositionally biased region" description="Basic residues" evidence="1">
    <location>
        <begin position="313"/>
        <end position="327"/>
    </location>
</feature>
<evidence type="ECO:0000256" key="1">
    <source>
        <dbReference type="SAM" id="MobiDB-lite"/>
    </source>
</evidence>
<dbReference type="Proteomes" id="UP000011116">
    <property type="component" value="Chromosome 1H"/>
</dbReference>
<dbReference type="Gramene" id="HORVU.MOREX.r3.1HG0053280.1">
    <property type="protein sequence ID" value="HORVU.MOREX.r3.1HG0053280.1"/>
    <property type="gene ID" value="HORVU.MOREX.r3.1HG0053280"/>
</dbReference>
<accession>A0A8I6X5S3</accession>
<feature type="compositionally biased region" description="Acidic residues" evidence="1">
    <location>
        <begin position="294"/>
        <end position="309"/>
    </location>
</feature>
<dbReference type="PANTHER" id="PTHR46033:SF87">
    <property type="entry name" value="AMINOTRANSFERASE-LIKE PLANT MOBILE DOMAIN-CONTAINING PROTEIN"/>
    <property type="match status" value="1"/>
</dbReference>
<evidence type="ECO:0000313" key="3">
    <source>
        <dbReference type="Proteomes" id="UP000011116"/>
    </source>
</evidence>
<dbReference type="GO" id="GO:0010073">
    <property type="term" value="P:meristem maintenance"/>
    <property type="evidence" value="ECO:0007669"/>
    <property type="project" value="InterPro"/>
</dbReference>
<dbReference type="PANTHER" id="PTHR46033">
    <property type="entry name" value="PROTEIN MAIN-LIKE 2"/>
    <property type="match status" value="1"/>
</dbReference>
<proteinExistence type="predicted"/>
<dbReference type="EnsemblPlants" id="HORVU.MOREX.r3.1HG0053280.1">
    <property type="protein sequence ID" value="HORVU.MOREX.r3.1HG0053280.1"/>
    <property type="gene ID" value="HORVU.MOREX.r3.1HG0053280"/>
</dbReference>
<feature type="region of interest" description="Disordered" evidence="1">
    <location>
        <begin position="200"/>
        <end position="226"/>
    </location>
</feature>
<dbReference type="InterPro" id="IPR044824">
    <property type="entry name" value="MAIN-like"/>
</dbReference>
<evidence type="ECO:0000313" key="2">
    <source>
        <dbReference type="EnsemblPlants" id="HORVU.MOREX.r3.1HG0053280.1"/>
    </source>
</evidence>
<keyword evidence="3" id="KW-1185">Reference proteome</keyword>
<name>A0A8I6X5S3_HORVV</name>
<protein>
    <submittedName>
        <fullName evidence="2">Uncharacterized protein</fullName>
    </submittedName>
</protein>
<feature type="compositionally biased region" description="Polar residues" evidence="1">
    <location>
        <begin position="200"/>
        <end position="220"/>
    </location>
</feature>
<dbReference type="AlphaFoldDB" id="A0A8I6X5S3"/>
<organism evidence="2 3">
    <name type="scientific">Hordeum vulgare subsp. vulgare</name>
    <name type="common">Domesticated barley</name>
    <dbReference type="NCBI Taxonomy" id="112509"/>
    <lineage>
        <taxon>Eukaryota</taxon>
        <taxon>Viridiplantae</taxon>
        <taxon>Streptophyta</taxon>
        <taxon>Embryophyta</taxon>
        <taxon>Tracheophyta</taxon>
        <taxon>Spermatophyta</taxon>
        <taxon>Magnoliopsida</taxon>
        <taxon>Liliopsida</taxon>
        <taxon>Poales</taxon>
        <taxon>Poaceae</taxon>
        <taxon>BOP clade</taxon>
        <taxon>Pooideae</taxon>
        <taxon>Triticodae</taxon>
        <taxon>Triticeae</taxon>
        <taxon>Hordeinae</taxon>
        <taxon>Hordeum</taxon>
    </lineage>
</organism>
<feature type="region of interest" description="Disordered" evidence="1">
    <location>
        <begin position="268"/>
        <end position="327"/>
    </location>
</feature>
<reference evidence="3" key="1">
    <citation type="journal article" date="2012" name="Nature">
        <title>A physical, genetic and functional sequence assembly of the barley genome.</title>
        <authorList>
            <consortium name="The International Barley Genome Sequencing Consortium"/>
            <person name="Mayer K.F."/>
            <person name="Waugh R."/>
            <person name="Brown J.W."/>
            <person name="Schulman A."/>
            <person name="Langridge P."/>
            <person name="Platzer M."/>
            <person name="Fincher G.B."/>
            <person name="Muehlbauer G.J."/>
            <person name="Sato K."/>
            <person name="Close T.J."/>
            <person name="Wise R.P."/>
            <person name="Stein N."/>
        </authorList>
    </citation>
    <scope>NUCLEOTIDE SEQUENCE [LARGE SCALE GENOMIC DNA]</scope>
    <source>
        <strain evidence="3">cv. Morex</strain>
    </source>
</reference>